<reference evidence="1 2" key="1">
    <citation type="submission" date="2024-02" db="EMBL/GenBank/DDBJ databases">
        <title>First report Erwinia aphidicola in onion in Chile.</title>
        <authorList>
            <person name="Valenzuela M."/>
            <person name="Pena M."/>
            <person name="Dutta B."/>
        </authorList>
    </citation>
    <scope>NUCLEOTIDE SEQUENCE [LARGE SCALE GENOMIC DNA]</scope>
    <source>
        <strain evidence="1 2">QCJ3A</strain>
    </source>
</reference>
<evidence type="ECO:0008006" key="3">
    <source>
        <dbReference type="Google" id="ProtNLM"/>
    </source>
</evidence>
<dbReference type="EMBL" id="JBANEI010000029">
    <property type="protein sequence ID" value="MEI2684465.1"/>
    <property type="molecule type" value="Genomic_DNA"/>
</dbReference>
<sequence length="29" mass="3310">MEKFGFDTGKLAIITVERGRMVIELDINI</sequence>
<proteinExistence type="predicted"/>
<accession>A0ABU8DLT5</accession>
<organism evidence="1 2">
    <name type="scientific">Erwinia aphidicola</name>
    <dbReference type="NCBI Taxonomy" id="68334"/>
    <lineage>
        <taxon>Bacteria</taxon>
        <taxon>Pseudomonadati</taxon>
        <taxon>Pseudomonadota</taxon>
        <taxon>Gammaproteobacteria</taxon>
        <taxon>Enterobacterales</taxon>
        <taxon>Erwiniaceae</taxon>
        <taxon>Erwinia</taxon>
    </lineage>
</organism>
<evidence type="ECO:0000313" key="2">
    <source>
        <dbReference type="Proteomes" id="UP001306592"/>
    </source>
</evidence>
<comment type="caution">
    <text evidence="1">The sequence shown here is derived from an EMBL/GenBank/DDBJ whole genome shotgun (WGS) entry which is preliminary data.</text>
</comment>
<name>A0ABU8DLT5_ERWAP</name>
<gene>
    <name evidence="1" type="ORF">V8N49_22855</name>
</gene>
<protein>
    <recommendedName>
        <fullName evidence="3">Toxic protein SymE</fullName>
    </recommendedName>
</protein>
<keyword evidence="2" id="KW-1185">Reference proteome</keyword>
<dbReference type="RefSeq" id="WP_336204140.1">
    <property type="nucleotide sequence ID" value="NZ_JBANEI010000029.1"/>
</dbReference>
<dbReference type="Proteomes" id="UP001306592">
    <property type="component" value="Unassembled WGS sequence"/>
</dbReference>
<evidence type="ECO:0000313" key="1">
    <source>
        <dbReference type="EMBL" id="MEI2684465.1"/>
    </source>
</evidence>